<dbReference type="Proteomes" id="UP001159427">
    <property type="component" value="Unassembled WGS sequence"/>
</dbReference>
<name>A0ABN8QWC1_9CNID</name>
<sequence>MNGDKSKKRTKSQKSKEPKKAKTNDEMVTVDVVESSELNEAMNHIFSLPDNGKSTGENLLQSMEKIGALEESLNEEAKKQARFRQLMDFYKKQPMQVDMIVTQDWLEKTYGHLVPPNSTAPELATPQPSNSPLDPYSPVSLPPVTQTDPIEKLMQEITQEERDKANADFINQGILPCPFHPCENNVNCLNPDAEFGALYYRCPYPNCCVWFTSETYGIVLDVLQNITNKKLLPLFQDASLRCECNLVPNMKLSKSEKNHNKVFLCCGNKNKEKKCGYFQFTHWSPWKPKRPSQPSMDDFMYRPPQRQNQTKYRPPPNRLNGWPGPIPFSPEREEPITRRKPLKEDYFRKSYNSSNHMVPWSVHGKPHLFGSYKKEPSNHMVPVADDDDDDDVGWFGSERSFPEPPPEPGTKEYEDWQERKRARKSQKKIREDPWIQEFKKETDKQEQEREKRFLQECDANNARRRECGMAPYSYETFKKYGTGIF</sequence>
<organism evidence="2 3">
    <name type="scientific">Porites evermanni</name>
    <dbReference type="NCBI Taxonomy" id="104178"/>
    <lineage>
        <taxon>Eukaryota</taxon>
        <taxon>Metazoa</taxon>
        <taxon>Cnidaria</taxon>
        <taxon>Anthozoa</taxon>
        <taxon>Hexacorallia</taxon>
        <taxon>Scleractinia</taxon>
        <taxon>Fungiina</taxon>
        <taxon>Poritidae</taxon>
        <taxon>Porites</taxon>
    </lineage>
</organism>
<feature type="compositionally biased region" description="Basic and acidic residues" evidence="1">
    <location>
        <begin position="428"/>
        <end position="448"/>
    </location>
</feature>
<feature type="compositionally biased region" description="Basic and acidic residues" evidence="1">
    <location>
        <begin position="14"/>
        <end position="25"/>
    </location>
</feature>
<feature type="region of interest" description="Disordered" evidence="1">
    <location>
        <begin position="1"/>
        <end position="28"/>
    </location>
</feature>
<feature type="region of interest" description="Disordered" evidence="1">
    <location>
        <begin position="395"/>
        <end position="448"/>
    </location>
</feature>
<reference evidence="2 3" key="1">
    <citation type="submission" date="2022-05" db="EMBL/GenBank/DDBJ databases">
        <authorList>
            <consortium name="Genoscope - CEA"/>
            <person name="William W."/>
        </authorList>
    </citation>
    <scope>NUCLEOTIDE SEQUENCE [LARGE SCALE GENOMIC DNA]</scope>
</reference>
<gene>
    <name evidence="2" type="ORF">PEVE_00007758</name>
</gene>
<evidence type="ECO:0000313" key="2">
    <source>
        <dbReference type="EMBL" id="CAH3171194.1"/>
    </source>
</evidence>
<feature type="compositionally biased region" description="Basic and acidic residues" evidence="1">
    <location>
        <begin position="409"/>
        <end position="419"/>
    </location>
</feature>
<evidence type="ECO:0000256" key="1">
    <source>
        <dbReference type="SAM" id="MobiDB-lite"/>
    </source>
</evidence>
<feature type="compositionally biased region" description="Basic residues" evidence="1">
    <location>
        <begin position="1"/>
        <end position="13"/>
    </location>
</feature>
<feature type="region of interest" description="Disordered" evidence="1">
    <location>
        <begin position="305"/>
        <end position="333"/>
    </location>
</feature>
<keyword evidence="3" id="KW-1185">Reference proteome</keyword>
<proteinExistence type="predicted"/>
<accession>A0ABN8QWC1</accession>
<comment type="caution">
    <text evidence="2">The sequence shown here is derived from an EMBL/GenBank/DDBJ whole genome shotgun (WGS) entry which is preliminary data.</text>
</comment>
<protein>
    <submittedName>
        <fullName evidence="2">Uncharacterized protein</fullName>
    </submittedName>
</protein>
<dbReference type="EMBL" id="CALNXI010001519">
    <property type="protein sequence ID" value="CAH3171194.1"/>
    <property type="molecule type" value="Genomic_DNA"/>
</dbReference>
<evidence type="ECO:0000313" key="3">
    <source>
        <dbReference type="Proteomes" id="UP001159427"/>
    </source>
</evidence>